<evidence type="ECO:0000313" key="9">
    <source>
        <dbReference type="Proteomes" id="UP000246171"/>
    </source>
</evidence>
<dbReference type="GO" id="GO:0055091">
    <property type="term" value="P:phospholipid homeostasis"/>
    <property type="evidence" value="ECO:0007669"/>
    <property type="project" value="TreeGrafter"/>
</dbReference>
<feature type="domain" description="Phosphatidylglycerol lysyltransferase C-terminal" evidence="7">
    <location>
        <begin position="140"/>
        <end position="441"/>
    </location>
</feature>
<evidence type="ECO:0000256" key="1">
    <source>
        <dbReference type="ARBA" id="ARBA00004651"/>
    </source>
</evidence>
<feature type="compositionally biased region" description="Low complexity" evidence="6">
    <location>
        <begin position="71"/>
        <end position="83"/>
    </location>
</feature>
<evidence type="ECO:0000313" key="8">
    <source>
        <dbReference type="EMBL" id="PWY80976.1"/>
    </source>
</evidence>
<evidence type="ECO:0000256" key="3">
    <source>
        <dbReference type="ARBA" id="ARBA00022692"/>
    </source>
</evidence>
<evidence type="ECO:0000256" key="5">
    <source>
        <dbReference type="ARBA" id="ARBA00023136"/>
    </source>
</evidence>
<keyword evidence="9" id="KW-1185">Reference proteome</keyword>
<dbReference type="OrthoDB" id="5421852at2759"/>
<feature type="region of interest" description="Disordered" evidence="6">
    <location>
        <begin position="71"/>
        <end position="111"/>
    </location>
</feature>
<accession>A0A317W303</accession>
<sequence length="758" mass="84134">MTSSTTRKQKKPQQSNRKVLLADTVGQTLYERLLQARLDCPIAHWAPVHHPLAPQPSSTINCNLSINSTSTSTLTTSPSASTSDIKSIPSSRTSHDSLHKPSSSSSSLPPLPSNRIITLGGPCTNLNTLTTIAHLAAKYSQVSHMSLLDPSYTVFLNTTHTAALCFKVVHQTAIVAGDPISSEENIPSLLSEFKTYRKSHLLGMAFLGASPRLTHYAQTQSQTQTTTKNNWTMLHFGTSRVLNPTTNALLNESTGKRLILQNKQLLNPNKGGITLDIYIPGSNPTLEKDLQEIYTTWRTTRNTSSTPQAFITEYTSPFSSTLLPSLMTYIYAKDKNGVPLAFAALRFCGANNGYHIDPCVALPTAPKGLTDLLMFAAMALCRHAGVGYLSVGFEPLEELGEVKGLRGPLEHLARGAYRFAFKRLPSIQGKKAYYDKWRTEEGLEEKLFLVLTGAGGGLGVVAVTHVANINNPGLDSGRHDAGDELLIYSNIEKDVEILLPWVYDQANIARGTHLFDWPDEDHEFRFLFEQFFAYQTALTPKSSCSIGPITSKGEITLPRMNWKVAGRESHRYFVSSQGFILRILMQMVHRKLKRVMKPEQTQGLEIRSPNLISSSKYVIGRQMYVSRPVGQVTVGPGDDSLPIISYTGWFEGQTWEEFVGEVLSVMLGQLAKTFTIHKHDQGLQDQEIFVIGFYGPHIYIARGHFPTDEISRVHSKGLSGNESFELEFTRGYNPCQKDDWQEAMRALTRLFLYLLSGT</sequence>
<keyword evidence="4" id="KW-1133">Transmembrane helix</keyword>
<dbReference type="RefSeq" id="XP_025391399.1">
    <property type="nucleotide sequence ID" value="XM_025535112.1"/>
</dbReference>
<name>A0A317W303_ASPEC</name>
<protein>
    <recommendedName>
        <fullName evidence="7">Phosphatidylglycerol lysyltransferase C-terminal domain-containing protein</fullName>
    </recommendedName>
</protein>
<keyword evidence="3" id="KW-0812">Transmembrane</keyword>
<evidence type="ECO:0000256" key="4">
    <source>
        <dbReference type="ARBA" id="ARBA00022989"/>
    </source>
</evidence>
<dbReference type="InterPro" id="IPR024320">
    <property type="entry name" value="LPG_synthase_C"/>
</dbReference>
<dbReference type="InterPro" id="IPR051211">
    <property type="entry name" value="PG_lysyltransferase"/>
</dbReference>
<dbReference type="VEuPathDB" id="FungiDB:BO83DRAFT_423621"/>
<dbReference type="GO" id="GO:0005886">
    <property type="term" value="C:plasma membrane"/>
    <property type="evidence" value="ECO:0007669"/>
    <property type="project" value="UniProtKB-SubCell"/>
</dbReference>
<dbReference type="Proteomes" id="UP000246171">
    <property type="component" value="Unassembled WGS sequence"/>
</dbReference>
<reference evidence="8" key="1">
    <citation type="submission" date="2016-12" db="EMBL/GenBank/DDBJ databases">
        <title>The genomes of Aspergillus section Nigri reveals drivers in fungal speciation.</title>
        <authorList>
            <consortium name="DOE Joint Genome Institute"/>
            <person name="Vesth T.C."/>
            <person name="Nybo J."/>
            <person name="Theobald S."/>
            <person name="Brandl J."/>
            <person name="Frisvad J.C."/>
            <person name="Nielsen K.F."/>
            <person name="Lyhne E.K."/>
            <person name="Kogle M.E."/>
            <person name="Kuo A."/>
            <person name="Riley R."/>
            <person name="Clum A."/>
            <person name="Nolan M."/>
            <person name="Lipzen A."/>
            <person name="Salamov A."/>
            <person name="Henrissat B."/>
            <person name="Wiebenga A."/>
            <person name="De vries R.P."/>
            <person name="Grigoriev I.V."/>
            <person name="Mortensen U.H."/>
            <person name="Andersen M.R."/>
            <person name="Baker S.E."/>
        </authorList>
    </citation>
    <scope>NUCLEOTIDE SEQUENCE</scope>
    <source>
        <strain evidence="8">CBS 122712</strain>
    </source>
</reference>
<comment type="subcellular location">
    <subcellularLocation>
        <location evidence="1">Cell membrane</location>
        <topology evidence="1">Multi-pass membrane protein</topology>
    </subcellularLocation>
</comment>
<proteinExistence type="predicted"/>
<dbReference type="GeneID" id="37057074"/>
<dbReference type="EMBL" id="MSFU01000004">
    <property type="protein sequence ID" value="PWY80976.1"/>
    <property type="molecule type" value="Genomic_DNA"/>
</dbReference>
<dbReference type="PANTHER" id="PTHR34697:SF2">
    <property type="entry name" value="PHOSPHATIDYLGLYCEROL LYSYLTRANSFERASE"/>
    <property type="match status" value="1"/>
</dbReference>
<evidence type="ECO:0000256" key="2">
    <source>
        <dbReference type="ARBA" id="ARBA00022475"/>
    </source>
</evidence>
<evidence type="ECO:0000256" key="6">
    <source>
        <dbReference type="SAM" id="MobiDB-lite"/>
    </source>
</evidence>
<evidence type="ECO:0000259" key="7">
    <source>
        <dbReference type="Pfam" id="PF09924"/>
    </source>
</evidence>
<keyword evidence="5" id="KW-0472">Membrane</keyword>
<dbReference type="GO" id="GO:0016755">
    <property type="term" value="F:aminoacyltransferase activity"/>
    <property type="evidence" value="ECO:0007669"/>
    <property type="project" value="TreeGrafter"/>
</dbReference>
<dbReference type="AlphaFoldDB" id="A0A317W303"/>
<organism evidence="8 9">
    <name type="scientific">Aspergillus eucalypticola (strain CBS 122712 / IBT 29274)</name>
    <dbReference type="NCBI Taxonomy" id="1448314"/>
    <lineage>
        <taxon>Eukaryota</taxon>
        <taxon>Fungi</taxon>
        <taxon>Dikarya</taxon>
        <taxon>Ascomycota</taxon>
        <taxon>Pezizomycotina</taxon>
        <taxon>Eurotiomycetes</taxon>
        <taxon>Eurotiomycetidae</taxon>
        <taxon>Eurotiales</taxon>
        <taxon>Aspergillaceae</taxon>
        <taxon>Aspergillus</taxon>
        <taxon>Aspergillus subgen. Circumdati</taxon>
    </lineage>
</organism>
<gene>
    <name evidence="8" type="ORF">BO83DRAFT_423621</name>
</gene>
<dbReference type="Pfam" id="PF09924">
    <property type="entry name" value="LPG_synthase_C"/>
    <property type="match status" value="1"/>
</dbReference>
<dbReference type="PANTHER" id="PTHR34697">
    <property type="entry name" value="PHOSPHATIDYLGLYCEROL LYSYLTRANSFERASE"/>
    <property type="match status" value="1"/>
</dbReference>
<comment type="caution">
    <text evidence="8">The sequence shown here is derived from an EMBL/GenBank/DDBJ whole genome shotgun (WGS) entry which is preliminary data.</text>
</comment>
<keyword evidence="2" id="KW-1003">Cell membrane</keyword>